<dbReference type="EC" id="2.4.1.-" evidence="4"/>
<dbReference type="InterPro" id="IPR058980">
    <property type="entry name" value="Glyco_transf_N"/>
</dbReference>
<accession>A0A2N9ISY0</accession>
<dbReference type="Pfam" id="PF26168">
    <property type="entry name" value="Glyco_transf_N"/>
    <property type="match status" value="1"/>
</dbReference>
<comment type="similarity">
    <text evidence="1 3">Belongs to the UDP-glycosyltransferase family.</text>
</comment>
<evidence type="ECO:0000256" key="1">
    <source>
        <dbReference type="ARBA" id="ARBA00009995"/>
    </source>
</evidence>
<dbReference type="FunFam" id="3.40.50.2000:FF:000019">
    <property type="entry name" value="Glycosyltransferase"/>
    <property type="match status" value="1"/>
</dbReference>
<dbReference type="InterPro" id="IPR002213">
    <property type="entry name" value="UDP_glucos_trans"/>
</dbReference>
<keyword evidence="2 3" id="KW-0808">Transferase</keyword>
<protein>
    <recommendedName>
        <fullName evidence="4">Glycosyltransferase</fullName>
        <ecNumber evidence="4">2.4.1.-</ecNumber>
    </recommendedName>
</protein>
<dbReference type="PANTHER" id="PTHR11926:SF1375">
    <property type="entry name" value="GLYCOSYLTRANSFERASE"/>
    <property type="match status" value="1"/>
</dbReference>
<evidence type="ECO:0000256" key="4">
    <source>
        <dbReference type="RuleBase" id="RU362057"/>
    </source>
</evidence>
<dbReference type="PANTHER" id="PTHR11926">
    <property type="entry name" value="GLUCOSYL/GLUCURONOSYL TRANSFERASES"/>
    <property type="match status" value="1"/>
</dbReference>
<dbReference type="CDD" id="cd03784">
    <property type="entry name" value="GT1_Gtf-like"/>
    <property type="match status" value="1"/>
</dbReference>
<sequence>MEEERAYCAHVVVLPFHGQGHINPMLQFSKRLASKGLKITVATVLSNTKSMQTGGGSITLESIYDDLTEGGFGGPTGFKGFFDRFEASGTRVLADLIKKLENSKYPVKCLVYDANLPWALNIAKQLGVSGAAFFTQSCAAIASYYPMHVELSEGQLTMPAFSMPGLPTPKLPNLPSLGSDTGRYSPIIRHILNQFSNIEKADWVLFNSFDKLEEEVVKWMANLWPVRTIGPTVPSFYLDKRVEADREYGFNLYKPNSETCMKWLNTKEPGSVVYVSFGSAASLNAEQMTEMACALRQTSYNFLWVVKATEDSNLPNNFMEETSGKGLKVTWCPQLEVLAHHAVGCFITHCGWNSTVEALSFGVPMVGMPQFLDQMTNAYFVEKVWAVGVQPKVNENGLATREEIDKCIKEVMHGERGQEIKKNAVQWKEFAKEAVDESGSSDKYINEIIAKIAGT</sequence>
<dbReference type="SUPFAM" id="SSF53756">
    <property type="entry name" value="UDP-Glycosyltransferase/glycogen phosphorylase"/>
    <property type="match status" value="1"/>
</dbReference>
<dbReference type="Pfam" id="PF00201">
    <property type="entry name" value="UDPGT"/>
    <property type="match status" value="1"/>
</dbReference>
<proteinExistence type="inferred from homology"/>
<dbReference type="PROSITE" id="PS00375">
    <property type="entry name" value="UDPGT"/>
    <property type="match status" value="1"/>
</dbReference>
<evidence type="ECO:0000313" key="6">
    <source>
        <dbReference type="EMBL" id="SPD27962.1"/>
    </source>
</evidence>
<gene>
    <name evidence="6" type="ORF">FSB_LOCUS55844</name>
</gene>
<dbReference type="AlphaFoldDB" id="A0A2N9ISY0"/>
<keyword evidence="3" id="KW-0328">Glycosyltransferase</keyword>
<name>A0A2N9ISY0_FAGSY</name>
<dbReference type="InterPro" id="IPR035595">
    <property type="entry name" value="UDP_glycos_trans_CS"/>
</dbReference>
<evidence type="ECO:0000256" key="2">
    <source>
        <dbReference type="ARBA" id="ARBA00022679"/>
    </source>
</evidence>
<dbReference type="GO" id="GO:0080043">
    <property type="term" value="F:quercetin 3-O-glucosyltransferase activity"/>
    <property type="evidence" value="ECO:0007669"/>
    <property type="project" value="TreeGrafter"/>
</dbReference>
<evidence type="ECO:0000256" key="3">
    <source>
        <dbReference type="RuleBase" id="RU003718"/>
    </source>
</evidence>
<dbReference type="GO" id="GO:0080044">
    <property type="term" value="F:quercetin 7-O-glucosyltransferase activity"/>
    <property type="evidence" value="ECO:0007669"/>
    <property type="project" value="TreeGrafter"/>
</dbReference>
<evidence type="ECO:0000259" key="5">
    <source>
        <dbReference type="Pfam" id="PF26168"/>
    </source>
</evidence>
<dbReference type="EMBL" id="OIVN01006215">
    <property type="protein sequence ID" value="SPD27962.1"/>
    <property type="molecule type" value="Genomic_DNA"/>
</dbReference>
<feature type="domain" description="Glycosyltransferase N-terminal" evidence="5">
    <location>
        <begin position="11"/>
        <end position="44"/>
    </location>
</feature>
<dbReference type="Gene3D" id="3.40.50.2000">
    <property type="entry name" value="Glycogen Phosphorylase B"/>
    <property type="match status" value="2"/>
</dbReference>
<organism evidence="6">
    <name type="scientific">Fagus sylvatica</name>
    <name type="common">Beechnut</name>
    <dbReference type="NCBI Taxonomy" id="28930"/>
    <lineage>
        <taxon>Eukaryota</taxon>
        <taxon>Viridiplantae</taxon>
        <taxon>Streptophyta</taxon>
        <taxon>Embryophyta</taxon>
        <taxon>Tracheophyta</taxon>
        <taxon>Spermatophyta</taxon>
        <taxon>Magnoliopsida</taxon>
        <taxon>eudicotyledons</taxon>
        <taxon>Gunneridae</taxon>
        <taxon>Pentapetalae</taxon>
        <taxon>rosids</taxon>
        <taxon>fabids</taxon>
        <taxon>Fagales</taxon>
        <taxon>Fagaceae</taxon>
        <taxon>Fagus</taxon>
    </lineage>
</organism>
<reference evidence="6" key="1">
    <citation type="submission" date="2018-02" db="EMBL/GenBank/DDBJ databases">
        <authorList>
            <person name="Cohen D.B."/>
            <person name="Kent A.D."/>
        </authorList>
    </citation>
    <scope>NUCLEOTIDE SEQUENCE</scope>
</reference>